<accession>A0A0K2TVN4</accession>
<sequence length="55" mass="6495">MNFCLDRSKKQFGLLRSQQNCYFIKFGVDGFSILIVYVINVFSNWAHGYTKLKVR</sequence>
<evidence type="ECO:0000256" key="1">
    <source>
        <dbReference type="SAM" id="Phobius"/>
    </source>
</evidence>
<dbReference type="EMBL" id="HACA01012075">
    <property type="protein sequence ID" value="CDW29436.1"/>
    <property type="molecule type" value="Transcribed_RNA"/>
</dbReference>
<keyword evidence="1" id="KW-1133">Transmembrane helix</keyword>
<dbReference type="AlphaFoldDB" id="A0A0K2TVN4"/>
<organism evidence="2">
    <name type="scientific">Lepeophtheirus salmonis</name>
    <name type="common">Salmon louse</name>
    <name type="synonym">Caligus salmonis</name>
    <dbReference type="NCBI Taxonomy" id="72036"/>
    <lineage>
        <taxon>Eukaryota</taxon>
        <taxon>Metazoa</taxon>
        <taxon>Ecdysozoa</taxon>
        <taxon>Arthropoda</taxon>
        <taxon>Crustacea</taxon>
        <taxon>Multicrustacea</taxon>
        <taxon>Hexanauplia</taxon>
        <taxon>Copepoda</taxon>
        <taxon>Siphonostomatoida</taxon>
        <taxon>Caligidae</taxon>
        <taxon>Lepeophtheirus</taxon>
    </lineage>
</organism>
<keyword evidence="1" id="KW-0812">Transmembrane</keyword>
<reference evidence="2" key="1">
    <citation type="submission" date="2014-05" db="EMBL/GenBank/DDBJ databases">
        <authorList>
            <person name="Chronopoulou M."/>
        </authorList>
    </citation>
    <scope>NUCLEOTIDE SEQUENCE</scope>
    <source>
        <tissue evidence="2">Whole organism</tissue>
    </source>
</reference>
<keyword evidence="1" id="KW-0472">Membrane</keyword>
<proteinExistence type="predicted"/>
<feature type="transmembrane region" description="Helical" evidence="1">
    <location>
        <begin position="21"/>
        <end position="42"/>
    </location>
</feature>
<evidence type="ECO:0000313" key="2">
    <source>
        <dbReference type="EMBL" id="CDW29436.1"/>
    </source>
</evidence>
<protein>
    <submittedName>
        <fullName evidence="2">Uncharacterized protein</fullName>
    </submittedName>
</protein>
<name>A0A0K2TVN4_LEPSM</name>